<evidence type="ECO:0008006" key="3">
    <source>
        <dbReference type="Google" id="ProtNLM"/>
    </source>
</evidence>
<comment type="caution">
    <text evidence="1">The sequence shown here is derived from an EMBL/GenBank/DDBJ whole genome shotgun (WGS) entry which is preliminary data.</text>
</comment>
<dbReference type="OrthoDB" id="9802901at2"/>
<dbReference type="RefSeq" id="WP_136401977.1">
    <property type="nucleotide sequence ID" value="NZ_SSNZ01000001.1"/>
</dbReference>
<accession>A0A4S4A4M4</accession>
<evidence type="ECO:0000313" key="2">
    <source>
        <dbReference type="Proteomes" id="UP000307507"/>
    </source>
</evidence>
<gene>
    <name evidence="1" type="ORF">E6C50_04425</name>
</gene>
<dbReference type="Gene3D" id="1.10.30.50">
    <property type="match status" value="1"/>
</dbReference>
<dbReference type="Proteomes" id="UP000307507">
    <property type="component" value="Unassembled WGS sequence"/>
</dbReference>
<organism evidence="1 2">
    <name type="scientific">Flavobacterium supellecticarium</name>
    <dbReference type="NCBI Taxonomy" id="2565924"/>
    <lineage>
        <taxon>Bacteria</taxon>
        <taxon>Pseudomonadati</taxon>
        <taxon>Bacteroidota</taxon>
        <taxon>Flavobacteriia</taxon>
        <taxon>Flavobacteriales</taxon>
        <taxon>Flavobacteriaceae</taxon>
        <taxon>Flavobacterium</taxon>
    </lineage>
</organism>
<keyword evidence="2" id="KW-1185">Reference proteome</keyword>
<sequence>MEKKQSFGFSTPVRRTTKNISGNKVGGELTGSESEIIYTKKLSIDSAKEFEFLIPSSEAIGLFNKDIAIAAIGGYFISDKDVEINLSITINENTTKSSYILQGNRFEAIGNDFELDLAIKFNNAVAKIEFKVVEPTTIHYTHFAFGFISKEEFIVSEEAYYHYSNSKKRICFPEQFYFNENYEIDGSVNGDLIITKSCNRCQRYLPVNPFNQRQQLAFSNHCTTKAPCTHNGFSIYEVVLTSADKDTIEKKFEEEFDKAYAYKHEMIKCYFGHQLECKACKKFFVNAALNHLRSSSQHREDSLRRRAFELLCRKLLGLNSIYHDFRINTGKEFDKFIYEKFDKKCFNCNNPIAIINEMHLDHTMPLSHLYPLDETATCLCDSCNLAKSDIFPVDFYDEEKLKKLSEITEIPLAVISSRMPNEKALIKLKENVIWFIEDFLTHPEYQKDRDGKVAANSILHSVQKATNNSPNKYDILEEYGKAKKEGK</sequence>
<dbReference type="EMBL" id="SSNZ01000001">
    <property type="protein sequence ID" value="THF53454.1"/>
    <property type="molecule type" value="Genomic_DNA"/>
</dbReference>
<name>A0A4S4A4M4_9FLAO</name>
<evidence type="ECO:0000313" key="1">
    <source>
        <dbReference type="EMBL" id="THF53454.1"/>
    </source>
</evidence>
<reference evidence="1 2" key="1">
    <citation type="submission" date="2019-04" db="EMBL/GenBank/DDBJ databases">
        <title>Flavobacterium sp. nov. isolated from construction timber.</title>
        <authorList>
            <person name="Lin S.-Y."/>
            <person name="Chang C.-T."/>
            <person name="Young C.-C."/>
        </authorList>
    </citation>
    <scope>NUCLEOTIDE SEQUENCE [LARGE SCALE GENOMIC DNA]</scope>
    <source>
        <strain evidence="1 2">CC-CTC003</strain>
    </source>
</reference>
<protein>
    <recommendedName>
        <fullName evidence="3">HNH endonuclease</fullName>
    </recommendedName>
</protein>
<proteinExistence type="predicted"/>
<dbReference type="AlphaFoldDB" id="A0A4S4A4M4"/>